<evidence type="ECO:0000313" key="2">
    <source>
        <dbReference type="EMBL" id="QHS95119.1"/>
    </source>
</evidence>
<feature type="domain" description="Deoxynucleoside kinase" evidence="1">
    <location>
        <begin position="6"/>
        <end position="207"/>
    </location>
</feature>
<proteinExistence type="predicted"/>
<dbReference type="Pfam" id="PF01712">
    <property type="entry name" value="dNK"/>
    <property type="match status" value="1"/>
</dbReference>
<dbReference type="InterPro" id="IPR027417">
    <property type="entry name" value="P-loop_NTPase"/>
</dbReference>
<dbReference type="GO" id="GO:0005737">
    <property type="term" value="C:cytoplasm"/>
    <property type="evidence" value="ECO:0007669"/>
    <property type="project" value="TreeGrafter"/>
</dbReference>
<accession>A0A6C0BU69</accession>
<dbReference type="InterPro" id="IPR031314">
    <property type="entry name" value="DNK_dom"/>
</dbReference>
<dbReference type="CDD" id="cd01673">
    <property type="entry name" value="dNK"/>
    <property type="match status" value="1"/>
</dbReference>
<protein>
    <recommendedName>
        <fullName evidence="1">Deoxynucleoside kinase domain-containing protein</fullName>
    </recommendedName>
</protein>
<dbReference type="InterPro" id="IPR050566">
    <property type="entry name" value="Deoxyribonucleoside_kinase"/>
</dbReference>
<sequence length="231" mass="26936">MAPVILSIEGNIGSGKSTILRFLHENNHSKDILYLAEPVDKWSNIKDENGVTILEHFYQDPNKHSFMFQIMAFATRLQILKDAIEQNPEVKVIICERSILADKMVFASMLHNDGLIDKMGITIYNTMADNYLKDYPLNGVIYIDAEAEICCNRIKKRNRDGESNIELSYLKKCKEYHDNWLLKYKRYKSVPETSDEVMLMHIKTNEDSNFDNNDISRKWLADIKIYIDNFL</sequence>
<dbReference type="SUPFAM" id="SSF52540">
    <property type="entry name" value="P-loop containing nucleoside triphosphate hydrolases"/>
    <property type="match status" value="1"/>
</dbReference>
<reference evidence="2" key="1">
    <citation type="journal article" date="2020" name="Nature">
        <title>Giant virus diversity and host interactions through global metagenomics.</title>
        <authorList>
            <person name="Schulz F."/>
            <person name="Roux S."/>
            <person name="Paez-Espino D."/>
            <person name="Jungbluth S."/>
            <person name="Walsh D.A."/>
            <person name="Denef V.J."/>
            <person name="McMahon K.D."/>
            <person name="Konstantinidis K.T."/>
            <person name="Eloe-Fadrosh E.A."/>
            <person name="Kyrpides N.C."/>
            <person name="Woyke T."/>
        </authorList>
    </citation>
    <scope>NUCLEOTIDE SEQUENCE</scope>
    <source>
        <strain evidence="2">GVMAG-M-3300018428-16</strain>
    </source>
</reference>
<dbReference type="GO" id="GO:0005524">
    <property type="term" value="F:ATP binding"/>
    <property type="evidence" value="ECO:0007669"/>
    <property type="project" value="InterPro"/>
</dbReference>
<dbReference type="GO" id="GO:0019136">
    <property type="term" value="F:deoxynucleoside kinase activity"/>
    <property type="evidence" value="ECO:0007669"/>
    <property type="project" value="InterPro"/>
</dbReference>
<dbReference type="EMBL" id="MN739240">
    <property type="protein sequence ID" value="QHS95119.1"/>
    <property type="molecule type" value="Genomic_DNA"/>
</dbReference>
<organism evidence="2">
    <name type="scientific">viral metagenome</name>
    <dbReference type="NCBI Taxonomy" id="1070528"/>
    <lineage>
        <taxon>unclassified sequences</taxon>
        <taxon>metagenomes</taxon>
        <taxon>organismal metagenomes</taxon>
    </lineage>
</organism>
<dbReference type="PANTHER" id="PTHR10513:SF35">
    <property type="entry name" value="DEOXYADENOSINE KINASE"/>
    <property type="match status" value="1"/>
</dbReference>
<dbReference type="AlphaFoldDB" id="A0A6C0BU69"/>
<evidence type="ECO:0000259" key="1">
    <source>
        <dbReference type="Pfam" id="PF01712"/>
    </source>
</evidence>
<dbReference type="PIRSF" id="PIRSF000705">
    <property type="entry name" value="DNK"/>
    <property type="match status" value="1"/>
</dbReference>
<dbReference type="Gene3D" id="3.40.50.300">
    <property type="entry name" value="P-loop containing nucleotide triphosphate hydrolases"/>
    <property type="match status" value="1"/>
</dbReference>
<dbReference type="PANTHER" id="PTHR10513">
    <property type="entry name" value="DEOXYNUCLEOSIDE KINASE"/>
    <property type="match status" value="1"/>
</dbReference>
<name>A0A6C0BU69_9ZZZZ</name>
<dbReference type="InterPro" id="IPR002624">
    <property type="entry name" value="DCK/DGK"/>
</dbReference>